<reference evidence="1" key="1">
    <citation type="journal article" date="2015" name="Proc. Natl. Acad. Sci. U.S.A.">
        <title>Networks of energetic and metabolic interactions define dynamics in microbial communities.</title>
        <authorList>
            <person name="Embree M."/>
            <person name="Liu J.K."/>
            <person name="Al-Bassam M.M."/>
            <person name="Zengler K."/>
        </authorList>
    </citation>
    <scope>NUCLEOTIDE SEQUENCE</scope>
</reference>
<dbReference type="AlphaFoldDB" id="A0A0W8F355"/>
<dbReference type="EMBL" id="LNQE01001571">
    <property type="protein sequence ID" value="KUG15249.1"/>
    <property type="molecule type" value="Genomic_DNA"/>
</dbReference>
<organism evidence="1">
    <name type="scientific">hydrocarbon metagenome</name>
    <dbReference type="NCBI Taxonomy" id="938273"/>
    <lineage>
        <taxon>unclassified sequences</taxon>
        <taxon>metagenomes</taxon>
        <taxon>ecological metagenomes</taxon>
    </lineage>
</organism>
<proteinExistence type="predicted"/>
<sequence length="61" mass="6601">MSPAGSSGFFRCRIAENQVQDSPWYPGLFSPFLAGREAVLVYHIRFIQGWAGDGGGQITPG</sequence>
<protein>
    <submittedName>
        <fullName evidence="1">Uncharacterized protein</fullName>
    </submittedName>
</protein>
<gene>
    <name evidence="1" type="ORF">ASZ90_015104</name>
</gene>
<evidence type="ECO:0000313" key="1">
    <source>
        <dbReference type="EMBL" id="KUG15249.1"/>
    </source>
</evidence>
<name>A0A0W8F355_9ZZZZ</name>
<comment type="caution">
    <text evidence="1">The sequence shown here is derived from an EMBL/GenBank/DDBJ whole genome shotgun (WGS) entry which is preliminary data.</text>
</comment>
<accession>A0A0W8F355</accession>